<evidence type="ECO:0000259" key="2">
    <source>
        <dbReference type="Pfam" id="PF14244"/>
    </source>
</evidence>
<protein>
    <recommendedName>
        <fullName evidence="2">Retrotransposon Copia-like N-terminal domain-containing protein</fullName>
    </recommendedName>
</protein>
<reference evidence="3" key="1">
    <citation type="submission" date="2020-06" db="EMBL/GenBank/DDBJ databases">
        <authorList>
            <person name="Li T."/>
            <person name="Hu X."/>
            <person name="Zhang T."/>
            <person name="Song X."/>
            <person name="Zhang H."/>
            <person name="Dai N."/>
            <person name="Sheng W."/>
            <person name="Hou X."/>
            <person name="Wei L."/>
        </authorList>
    </citation>
    <scope>NUCLEOTIDE SEQUENCE</scope>
    <source>
        <strain evidence="3">KEN1</strain>
        <tissue evidence="3">Leaf</tissue>
    </source>
</reference>
<gene>
    <name evidence="3" type="ORF">Slati_0020400</name>
</gene>
<evidence type="ECO:0000256" key="1">
    <source>
        <dbReference type="SAM" id="MobiDB-lite"/>
    </source>
</evidence>
<dbReference type="AlphaFoldDB" id="A0AAW2Y690"/>
<dbReference type="PANTHER" id="PTHR37610">
    <property type="entry name" value="CCHC-TYPE DOMAIN-CONTAINING PROTEIN"/>
    <property type="match status" value="1"/>
</dbReference>
<feature type="compositionally biased region" description="Basic and acidic residues" evidence="1">
    <location>
        <begin position="1"/>
        <end position="18"/>
    </location>
</feature>
<accession>A0AAW2Y690</accession>
<name>A0AAW2Y690_9LAMI</name>
<feature type="region of interest" description="Disordered" evidence="1">
    <location>
        <begin position="1"/>
        <end position="30"/>
    </location>
</feature>
<reference evidence="3" key="2">
    <citation type="journal article" date="2024" name="Plant">
        <title>Genomic evolution and insights into agronomic trait innovations of Sesamum species.</title>
        <authorList>
            <person name="Miao H."/>
            <person name="Wang L."/>
            <person name="Qu L."/>
            <person name="Liu H."/>
            <person name="Sun Y."/>
            <person name="Le M."/>
            <person name="Wang Q."/>
            <person name="Wei S."/>
            <person name="Zheng Y."/>
            <person name="Lin W."/>
            <person name="Duan Y."/>
            <person name="Cao H."/>
            <person name="Xiong S."/>
            <person name="Wang X."/>
            <person name="Wei L."/>
            <person name="Li C."/>
            <person name="Ma Q."/>
            <person name="Ju M."/>
            <person name="Zhao R."/>
            <person name="Li G."/>
            <person name="Mu C."/>
            <person name="Tian Q."/>
            <person name="Mei H."/>
            <person name="Zhang T."/>
            <person name="Gao T."/>
            <person name="Zhang H."/>
        </authorList>
    </citation>
    <scope>NUCLEOTIDE SEQUENCE</scope>
    <source>
        <strain evidence="3">KEN1</strain>
    </source>
</reference>
<sequence length="124" mass="14231">MASEPVKEKVTMTSEGKKPASLHVLTPSDNSGSIITQVQLTRDNYDEWARAMRTSLRAKKNFRFIDGSIEQPDKDSSELEDWWTVNSMLVSWMLNNRANIAIYHNVYGDCTGFVGRYQRAIFYC</sequence>
<feature type="domain" description="Retrotransposon Copia-like N-terminal" evidence="2">
    <location>
        <begin position="27"/>
        <end position="73"/>
    </location>
</feature>
<dbReference type="EMBL" id="JACGWN010000001">
    <property type="protein sequence ID" value="KAL0461328.1"/>
    <property type="molecule type" value="Genomic_DNA"/>
</dbReference>
<organism evidence="3">
    <name type="scientific">Sesamum latifolium</name>
    <dbReference type="NCBI Taxonomy" id="2727402"/>
    <lineage>
        <taxon>Eukaryota</taxon>
        <taxon>Viridiplantae</taxon>
        <taxon>Streptophyta</taxon>
        <taxon>Embryophyta</taxon>
        <taxon>Tracheophyta</taxon>
        <taxon>Spermatophyta</taxon>
        <taxon>Magnoliopsida</taxon>
        <taxon>eudicotyledons</taxon>
        <taxon>Gunneridae</taxon>
        <taxon>Pentapetalae</taxon>
        <taxon>asterids</taxon>
        <taxon>lamiids</taxon>
        <taxon>Lamiales</taxon>
        <taxon>Pedaliaceae</taxon>
        <taxon>Sesamum</taxon>
    </lineage>
</organism>
<dbReference type="InterPro" id="IPR029472">
    <property type="entry name" value="Copia-like_N"/>
</dbReference>
<proteinExistence type="predicted"/>
<evidence type="ECO:0000313" key="3">
    <source>
        <dbReference type="EMBL" id="KAL0461328.1"/>
    </source>
</evidence>
<dbReference type="PANTHER" id="PTHR37610:SF101">
    <property type="entry name" value="(RAPE) HYPOTHETICAL PROTEIN"/>
    <property type="match status" value="1"/>
</dbReference>
<comment type="caution">
    <text evidence="3">The sequence shown here is derived from an EMBL/GenBank/DDBJ whole genome shotgun (WGS) entry which is preliminary data.</text>
</comment>
<dbReference type="Pfam" id="PF14244">
    <property type="entry name" value="Retrotran_gag_3"/>
    <property type="match status" value="1"/>
</dbReference>